<proteinExistence type="predicted"/>
<dbReference type="InterPro" id="IPR002464">
    <property type="entry name" value="DNA/RNA_helicase_DEAH_CS"/>
</dbReference>
<dbReference type="Gene3D" id="1.10.630.10">
    <property type="entry name" value="Cytochrome P450"/>
    <property type="match status" value="1"/>
</dbReference>
<dbReference type="SMART" id="SM00487">
    <property type="entry name" value="DEXDc"/>
    <property type="match status" value="1"/>
</dbReference>
<organism evidence="14 15">
    <name type="scientific">Circinella minor</name>
    <dbReference type="NCBI Taxonomy" id="1195481"/>
    <lineage>
        <taxon>Eukaryota</taxon>
        <taxon>Fungi</taxon>
        <taxon>Fungi incertae sedis</taxon>
        <taxon>Mucoromycota</taxon>
        <taxon>Mucoromycotina</taxon>
        <taxon>Mucoromycetes</taxon>
        <taxon>Mucorales</taxon>
        <taxon>Lichtheimiaceae</taxon>
        <taxon>Circinella</taxon>
    </lineage>
</organism>
<dbReference type="SUPFAM" id="SSF48264">
    <property type="entry name" value="Cytochrome P450"/>
    <property type="match status" value="1"/>
</dbReference>
<evidence type="ECO:0000256" key="7">
    <source>
        <dbReference type="ARBA" id="ARBA00022840"/>
    </source>
</evidence>
<dbReference type="SUPFAM" id="SSF52540">
    <property type="entry name" value="P-loop containing nucleoside triphosphate hydrolases"/>
    <property type="match status" value="1"/>
</dbReference>
<dbReference type="InterPro" id="IPR048333">
    <property type="entry name" value="HA2_WH"/>
</dbReference>
<evidence type="ECO:0000256" key="9">
    <source>
        <dbReference type="ARBA" id="ARBA00047984"/>
    </source>
</evidence>
<feature type="region of interest" description="Disordered" evidence="11">
    <location>
        <begin position="1132"/>
        <end position="1173"/>
    </location>
</feature>
<name>A0A8H7RWS7_9FUNG</name>
<keyword evidence="4" id="KW-0547">Nucleotide-binding</keyword>
<gene>
    <name evidence="14" type="ORF">INT45_014165</name>
</gene>
<dbReference type="EC" id="3.6.4.13" evidence="1"/>
<comment type="catalytic activity">
    <reaction evidence="9">
        <text>ATP + H2O = ADP + phosphate + H(+)</text>
        <dbReference type="Rhea" id="RHEA:13065"/>
        <dbReference type="ChEBI" id="CHEBI:15377"/>
        <dbReference type="ChEBI" id="CHEBI:15378"/>
        <dbReference type="ChEBI" id="CHEBI:30616"/>
        <dbReference type="ChEBI" id="CHEBI:43474"/>
        <dbReference type="ChEBI" id="CHEBI:456216"/>
        <dbReference type="EC" id="3.6.4.13"/>
    </reaction>
</comment>
<keyword evidence="10" id="KW-0349">Heme</keyword>
<dbReference type="InterPro" id="IPR027417">
    <property type="entry name" value="P-loop_NTPase"/>
</dbReference>
<protein>
    <recommendedName>
        <fullName evidence="1">RNA helicase</fullName>
        <ecNumber evidence="1">3.6.4.13</ecNumber>
    </recommendedName>
</protein>
<dbReference type="GO" id="GO:0003723">
    <property type="term" value="F:RNA binding"/>
    <property type="evidence" value="ECO:0007669"/>
    <property type="project" value="TreeGrafter"/>
</dbReference>
<dbReference type="PRINTS" id="PR00385">
    <property type="entry name" value="P450"/>
</dbReference>
<keyword evidence="3 10" id="KW-0479">Metal-binding</keyword>
<dbReference type="InterPro" id="IPR017972">
    <property type="entry name" value="Cyt_P450_CS"/>
</dbReference>
<dbReference type="GO" id="GO:0000390">
    <property type="term" value="P:spliceosomal complex disassembly"/>
    <property type="evidence" value="ECO:0007669"/>
    <property type="project" value="TreeGrafter"/>
</dbReference>
<dbReference type="PRINTS" id="PR00463">
    <property type="entry name" value="EP450I"/>
</dbReference>
<evidence type="ECO:0000256" key="6">
    <source>
        <dbReference type="ARBA" id="ARBA00022806"/>
    </source>
</evidence>
<dbReference type="PANTHER" id="PTHR18934:SF85">
    <property type="entry name" value="ATP-DEPENDENT RNA HELICASE DHX8"/>
    <property type="match status" value="1"/>
</dbReference>
<dbReference type="GO" id="GO:0005506">
    <property type="term" value="F:iron ion binding"/>
    <property type="evidence" value="ECO:0007669"/>
    <property type="project" value="InterPro"/>
</dbReference>
<dbReference type="PROSITE" id="PS51194">
    <property type="entry name" value="HELICASE_CTER"/>
    <property type="match status" value="1"/>
</dbReference>
<dbReference type="GO" id="GO:0071013">
    <property type="term" value="C:catalytic step 2 spliceosome"/>
    <property type="evidence" value="ECO:0007669"/>
    <property type="project" value="TreeGrafter"/>
</dbReference>
<dbReference type="PANTHER" id="PTHR18934">
    <property type="entry name" value="ATP-DEPENDENT RNA HELICASE"/>
    <property type="match status" value="1"/>
</dbReference>
<keyword evidence="15" id="KW-1185">Reference proteome</keyword>
<dbReference type="InterPro" id="IPR001128">
    <property type="entry name" value="Cyt_P450"/>
</dbReference>
<dbReference type="FunFam" id="3.40.50.300:FF:000145">
    <property type="entry name" value="probable ATP-dependent RNA helicase DHX40"/>
    <property type="match status" value="1"/>
</dbReference>
<dbReference type="GO" id="GO:0003724">
    <property type="term" value="F:RNA helicase activity"/>
    <property type="evidence" value="ECO:0007669"/>
    <property type="project" value="UniProtKB-EC"/>
</dbReference>
<keyword evidence="6" id="KW-0347">Helicase</keyword>
<dbReference type="FunFam" id="3.40.50.300:FF:000615">
    <property type="entry name" value="pre-mRNA-splicing factor ATP-dependent RNA helicase DEAH7"/>
    <property type="match status" value="1"/>
</dbReference>
<dbReference type="GO" id="GO:0005524">
    <property type="term" value="F:ATP binding"/>
    <property type="evidence" value="ECO:0007669"/>
    <property type="project" value="UniProtKB-KW"/>
</dbReference>
<dbReference type="AlphaFoldDB" id="A0A8H7RWS7"/>
<dbReference type="Pfam" id="PF21010">
    <property type="entry name" value="HA2_C"/>
    <property type="match status" value="1"/>
</dbReference>
<evidence type="ECO:0000256" key="8">
    <source>
        <dbReference type="ARBA" id="ARBA00023004"/>
    </source>
</evidence>
<dbReference type="GO" id="GO:0004497">
    <property type="term" value="F:monooxygenase activity"/>
    <property type="evidence" value="ECO:0007669"/>
    <property type="project" value="InterPro"/>
</dbReference>
<evidence type="ECO:0000256" key="2">
    <source>
        <dbReference type="ARBA" id="ARBA00022664"/>
    </source>
</evidence>
<dbReference type="PROSITE" id="PS00086">
    <property type="entry name" value="CYTOCHROME_P450"/>
    <property type="match status" value="1"/>
</dbReference>
<evidence type="ECO:0000259" key="13">
    <source>
        <dbReference type="PROSITE" id="PS51194"/>
    </source>
</evidence>
<dbReference type="PROSITE" id="PS51192">
    <property type="entry name" value="HELICASE_ATP_BIND_1"/>
    <property type="match status" value="1"/>
</dbReference>
<comment type="caution">
    <text evidence="14">The sequence shown here is derived from an EMBL/GenBank/DDBJ whole genome shotgun (WGS) entry which is preliminary data.</text>
</comment>
<dbReference type="InterPro" id="IPR014001">
    <property type="entry name" value="Helicase_ATP-bd"/>
</dbReference>
<dbReference type="Proteomes" id="UP000646827">
    <property type="component" value="Unassembled WGS sequence"/>
</dbReference>
<dbReference type="Gene3D" id="3.40.50.300">
    <property type="entry name" value="P-loop containing nucleotide triphosphate hydrolases"/>
    <property type="match status" value="2"/>
</dbReference>
<dbReference type="OrthoDB" id="10253254at2759"/>
<dbReference type="Pfam" id="PF00067">
    <property type="entry name" value="p450"/>
    <property type="match status" value="1"/>
</dbReference>
<dbReference type="GO" id="GO:0016705">
    <property type="term" value="F:oxidoreductase activity, acting on paired donors, with incorporation or reduction of molecular oxygen"/>
    <property type="evidence" value="ECO:0007669"/>
    <property type="project" value="InterPro"/>
</dbReference>
<evidence type="ECO:0000256" key="3">
    <source>
        <dbReference type="ARBA" id="ARBA00022723"/>
    </source>
</evidence>
<dbReference type="InterPro" id="IPR007502">
    <property type="entry name" value="Helicase-assoc_dom"/>
</dbReference>
<dbReference type="InterPro" id="IPR001650">
    <property type="entry name" value="Helicase_C-like"/>
</dbReference>
<evidence type="ECO:0000256" key="10">
    <source>
        <dbReference type="PIRSR" id="PIRSR602401-1"/>
    </source>
</evidence>
<dbReference type="SMART" id="SM00847">
    <property type="entry name" value="HA2"/>
    <property type="match status" value="1"/>
</dbReference>
<dbReference type="GO" id="GO:0016787">
    <property type="term" value="F:hydrolase activity"/>
    <property type="evidence" value="ECO:0007669"/>
    <property type="project" value="UniProtKB-KW"/>
</dbReference>
<dbReference type="InterPro" id="IPR002401">
    <property type="entry name" value="Cyt_P450_E_grp-I"/>
</dbReference>
<dbReference type="Pfam" id="PF00270">
    <property type="entry name" value="DEAD"/>
    <property type="match status" value="1"/>
</dbReference>
<evidence type="ECO:0000313" key="14">
    <source>
        <dbReference type="EMBL" id="KAG2218576.1"/>
    </source>
</evidence>
<reference evidence="14 15" key="1">
    <citation type="submission" date="2020-12" db="EMBL/GenBank/DDBJ databases">
        <title>Metabolic potential, ecology and presence of endohyphal bacteria is reflected in genomic diversity of Mucoromycotina.</title>
        <authorList>
            <person name="Muszewska A."/>
            <person name="Okrasinska A."/>
            <person name="Steczkiewicz K."/>
            <person name="Drgas O."/>
            <person name="Orlowska M."/>
            <person name="Perlinska-Lenart U."/>
            <person name="Aleksandrzak-Piekarczyk T."/>
            <person name="Szatraj K."/>
            <person name="Zielenkiewicz U."/>
            <person name="Pilsyk S."/>
            <person name="Malc E."/>
            <person name="Mieczkowski P."/>
            <person name="Kruszewska J.S."/>
            <person name="Biernat P."/>
            <person name="Pawlowska J."/>
        </authorList>
    </citation>
    <scope>NUCLEOTIDE SEQUENCE [LARGE SCALE GENOMIC DNA]</scope>
    <source>
        <strain evidence="14 15">CBS 142.35</strain>
    </source>
</reference>
<dbReference type="GO" id="GO:0020037">
    <property type="term" value="F:heme binding"/>
    <property type="evidence" value="ECO:0007669"/>
    <property type="project" value="InterPro"/>
</dbReference>
<evidence type="ECO:0000259" key="12">
    <source>
        <dbReference type="PROSITE" id="PS51192"/>
    </source>
</evidence>
<evidence type="ECO:0000256" key="4">
    <source>
        <dbReference type="ARBA" id="ARBA00022741"/>
    </source>
</evidence>
<dbReference type="Gene3D" id="1.20.120.1080">
    <property type="match status" value="1"/>
</dbReference>
<evidence type="ECO:0000256" key="11">
    <source>
        <dbReference type="SAM" id="MobiDB-lite"/>
    </source>
</evidence>
<sequence length="1190" mass="135674">MIGRADIAYEILHKERTSTSGKPYYRLLSEFYSCEEKGIVFSQPTSKWRQARHAALSVLSPKKLENDELGGILAREADELLDILINDQRDDGIDPTEHLARSSLNFILITCFNKRTTSIHDPLFITLTELLNSCIAHSDIVKYHMGAFIPILSSWNRWTGTEQAFADLLIKKRNPFYMQLIQDALLDSENKTCLAQVLMMREKLEPDYVIATLNDMVIAGSDTVKVTLGWSFLILCTKPDVQRKIQQELDTFITKHHRLPVFSERNQLPYLIAVQKECLRYRPTTPCGAPHLVEQDGTTIVANMIAIHFDPDTFPEPHIFKPERFMEKLEPMSVLATKNKLNERDHFNFGWGRRLCPGIGLAELQLFNVFVRIFSQCTILPPISSSIEKINLDSYFSGGIGAIASPPRQPLRFVPSEKIIEQRESLPTFEYRNDLIEAIKEYSVLVIIGETGSGKTTQIPQYILEGIPEMKKIGVTQPRRIAAITVAKRVSEEQGVRLGSTVGYTIRFDDTTSSDTKLKYMTDGVLLREATEDPHLNQYSVVVIDEAHERTLETDVLFGLLKKTQRLRPDLKILIMSATLDVEKFSDFFDECPIFEIPGRTFPVDITYYKDAQRLSALKSNLVDHAVEAAWHIHTQERAGDVLVFLTGQNDIERACRAFQDRVNKINRHEDYKKVVRYYDQIEKVMVYPLYASLETYDQKAVFEGSRKGVRKIVFATNVAQTSVTIPGIRYVIDSGFVKEKTYDANTGMDALLVTEISQAAATQRAGRAGRTAPGKAYRLYTSDSFDHMLPDTIPEIQRSSLLGTILSLKKMGIVDVINFEFIDPPDEKLVRNALKQLYLLGAIDDVGKLTPLGDKMSHFPLSPSLARVLVSSAEEYECSYEVLTIASILAGENDLFRAPSPRSRGGPEAVIEAEECKLRFAHHAGDHMTYLNVWHEWKRHNKSRTWCKENWINSKVLETAANVRRQLMDVMENKTRLPIKRAPRLSTKSSKKSTNKKIMIGVDEKGRQIDPVPILKSFLSGYFTNIANKGANRAVFSHYSPDQHLTEGMTAEVNDFTGSPTSLVALHLHPLCSFSDMLDRNRIRYSELDWVMYMHVTYTNKAVMKGVSKILWDWIKSGEGRERIRKLPKTRLNGEDAPNVLEMDHDAEKEKQQEEDEKIQKEVEQDKRKRRAEEIEEIRQRALARRKIQ</sequence>
<comment type="cofactor">
    <cofactor evidence="10">
        <name>heme</name>
        <dbReference type="ChEBI" id="CHEBI:30413"/>
    </cofactor>
</comment>
<evidence type="ECO:0000256" key="5">
    <source>
        <dbReference type="ARBA" id="ARBA00022801"/>
    </source>
</evidence>
<keyword evidence="7" id="KW-0067">ATP-binding</keyword>
<dbReference type="EMBL" id="JAEPRB010000222">
    <property type="protein sequence ID" value="KAG2218576.1"/>
    <property type="molecule type" value="Genomic_DNA"/>
</dbReference>
<evidence type="ECO:0000313" key="15">
    <source>
        <dbReference type="Proteomes" id="UP000646827"/>
    </source>
</evidence>
<dbReference type="CDD" id="cd17917">
    <property type="entry name" value="DEXHc_RHA-like"/>
    <property type="match status" value="1"/>
</dbReference>
<feature type="compositionally biased region" description="Basic and acidic residues" evidence="11">
    <location>
        <begin position="1143"/>
        <end position="1173"/>
    </location>
</feature>
<feature type="binding site" description="axial binding residue" evidence="10">
    <location>
        <position position="356"/>
    </location>
    <ligand>
        <name>heme</name>
        <dbReference type="ChEBI" id="CHEBI:30413"/>
    </ligand>
    <ligandPart>
        <name>Fe</name>
        <dbReference type="ChEBI" id="CHEBI:18248"/>
    </ligandPart>
</feature>
<dbReference type="Pfam" id="PF04408">
    <property type="entry name" value="WHD_HA2"/>
    <property type="match status" value="1"/>
</dbReference>
<evidence type="ECO:0000256" key="1">
    <source>
        <dbReference type="ARBA" id="ARBA00012552"/>
    </source>
</evidence>
<dbReference type="PROSITE" id="PS00690">
    <property type="entry name" value="DEAH_ATP_HELICASE"/>
    <property type="match status" value="1"/>
</dbReference>
<dbReference type="Pfam" id="PF00271">
    <property type="entry name" value="Helicase_C"/>
    <property type="match status" value="1"/>
</dbReference>
<dbReference type="CDD" id="cd18791">
    <property type="entry name" value="SF2_C_RHA"/>
    <property type="match status" value="1"/>
</dbReference>
<dbReference type="SMART" id="SM00490">
    <property type="entry name" value="HELICc"/>
    <property type="match status" value="1"/>
</dbReference>
<keyword evidence="5" id="KW-0378">Hydrolase</keyword>
<keyword evidence="8 10" id="KW-0408">Iron</keyword>
<feature type="domain" description="Helicase C-terminal" evidence="13">
    <location>
        <begin position="617"/>
        <end position="813"/>
    </location>
</feature>
<dbReference type="InterPro" id="IPR036396">
    <property type="entry name" value="Cyt_P450_sf"/>
</dbReference>
<dbReference type="InterPro" id="IPR011545">
    <property type="entry name" value="DEAD/DEAH_box_helicase_dom"/>
</dbReference>
<keyword evidence="2" id="KW-0507">mRNA processing</keyword>
<feature type="domain" description="Helicase ATP-binding" evidence="12">
    <location>
        <begin position="436"/>
        <end position="598"/>
    </location>
</feature>
<accession>A0A8H7RWS7</accession>